<dbReference type="InterPro" id="IPR036663">
    <property type="entry name" value="Fumarylacetoacetase_C_sf"/>
</dbReference>
<keyword evidence="4" id="KW-1185">Reference proteome</keyword>
<evidence type="ECO:0000313" key="3">
    <source>
        <dbReference type="EMBL" id="MBK1659875.1"/>
    </source>
</evidence>
<dbReference type="SUPFAM" id="SSF56529">
    <property type="entry name" value="FAH"/>
    <property type="match status" value="1"/>
</dbReference>
<dbReference type="Gene3D" id="3.90.850.10">
    <property type="entry name" value="Fumarylacetoacetase-like, C-terminal domain"/>
    <property type="match status" value="1"/>
</dbReference>
<dbReference type="Pfam" id="PF01557">
    <property type="entry name" value="FAA_hydrolase"/>
    <property type="match status" value="1"/>
</dbReference>
<reference evidence="3 4" key="1">
    <citation type="journal article" date="2020" name="Microorganisms">
        <title>Osmotic Adaptation and Compatible Solute Biosynthesis of Phototrophic Bacteria as Revealed from Genome Analyses.</title>
        <authorList>
            <person name="Imhoff J.F."/>
            <person name="Rahn T."/>
            <person name="Kunzel S."/>
            <person name="Keller A."/>
            <person name="Neulinger S.C."/>
        </authorList>
    </citation>
    <scope>NUCLEOTIDE SEQUENCE [LARGE SCALE GENOMIC DNA]</scope>
    <source>
        <strain evidence="3 4">DSM 15382</strain>
    </source>
</reference>
<name>A0ABS1CZK1_9PROT</name>
<protein>
    <recommendedName>
        <fullName evidence="2">Fumarylacetoacetase-like C-terminal domain-containing protein</fullName>
    </recommendedName>
</protein>
<evidence type="ECO:0000256" key="1">
    <source>
        <dbReference type="ARBA" id="ARBA00023239"/>
    </source>
</evidence>
<sequence length="257" mass="27620">MTESALIDLLVAARREARQIPLPAALVPATPEAGYRVQGEVAARLGWEPLGWKIAGTTASVRARLGLAGPIYGRTFRRFAHPSPASLRHGDLLDPLVECEVFVTLARDLPAREHPWTWPEVVDAVATVHAGIEVAECRYPMAQLPPLPAILADGSASGRYVFGDPIPGWRAGLRDLAVTLEVDGTVRRRGLGTEVMGDPLVPLLWLAEERRRLGDGLRAGETVSTGSTTGMLPVRAGETVRANFGDAADVRIRFEAG</sequence>
<keyword evidence="1" id="KW-0456">Lyase</keyword>
<organism evidence="3 4">
    <name type="scientific">Paracraurococcus ruber</name>
    <dbReference type="NCBI Taxonomy" id="77675"/>
    <lineage>
        <taxon>Bacteria</taxon>
        <taxon>Pseudomonadati</taxon>
        <taxon>Pseudomonadota</taxon>
        <taxon>Alphaproteobacteria</taxon>
        <taxon>Acetobacterales</taxon>
        <taxon>Roseomonadaceae</taxon>
        <taxon>Paracraurococcus</taxon>
    </lineage>
</organism>
<dbReference type="InterPro" id="IPR011234">
    <property type="entry name" value="Fumarylacetoacetase-like_C"/>
</dbReference>
<proteinExistence type="predicted"/>
<comment type="caution">
    <text evidence="3">The sequence shown here is derived from an EMBL/GenBank/DDBJ whole genome shotgun (WGS) entry which is preliminary data.</text>
</comment>
<dbReference type="EMBL" id="NRSG01000130">
    <property type="protein sequence ID" value="MBK1659875.1"/>
    <property type="molecule type" value="Genomic_DNA"/>
</dbReference>
<evidence type="ECO:0000313" key="4">
    <source>
        <dbReference type="Proteomes" id="UP000697995"/>
    </source>
</evidence>
<dbReference type="RefSeq" id="WP_133221645.1">
    <property type="nucleotide sequence ID" value="NZ_NRSG01000130.1"/>
</dbReference>
<dbReference type="Proteomes" id="UP000697995">
    <property type="component" value="Unassembled WGS sequence"/>
</dbReference>
<dbReference type="PANTHER" id="PTHR30143:SF0">
    <property type="entry name" value="2-KETO-4-PENTENOATE HYDRATASE"/>
    <property type="match status" value="1"/>
</dbReference>
<dbReference type="InterPro" id="IPR050772">
    <property type="entry name" value="Hydratase-Decarb/MhpD_sf"/>
</dbReference>
<gene>
    <name evidence="3" type="ORF">CKO45_16715</name>
</gene>
<feature type="domain" description="Fumarylacetoacetase-like C-terminal" evidence="2">
    <location>
        <begin position="97"/>
        <end position="248"/>
    </location>
</feature>
<evidence type="ECO:0000259" key="2">
    <source>
        <dbReference type="Pfam" id="PF01557"/>
    </source>
</evidence>
<dbReference type="PANTHER" id="PTHR30143">
    <property type="entry name" value="ACID HYDRATASE"/>
    <property type="match status" value="1"/>
</dbReference>
<accession>A0ABS1CZK1</accession>